<reference evidence="14" key="1">
    <citation type="journal article" date="2016" name="Nat. Genet.">
        <title>A high-quality carrot genome assembly provides new insights into carotenoid accumulation and asterid genome evolution.</title>
        <authorList>
            <person name="Iorizzo M."/>
            <person name="Ellison S."/>
            <person name="Senalik D."/>
            <person name="Zeng P."/>
            <person name="Satapoomin P."/>
            <person name="Huang J."/>
            <person name="Bowman M."/>
            <person name="Iovene M."/>
            <person name="Sanseverino W."/>
            <person name="Cavagnaro P."/>
            <person name="Yildiz M."/>
            <person name="Macko-Podgorni A."/>
            <person name="Moranska E."/>
            <person name="Grzebelus E."/>
            <person name="Grzebelus D."/>
            <person name="Ashrafi H."/>
            <person name="Zheng Z."/>
            <person name="Cheng S."/>
            <person name="Spooner D."/>
            <person name="Van Deynze A."/>
            <person name="Simon P."/>
        </authorList>
    </citation>
    <scope>NUCLEOTIDE SEQUENCE</scope>
    <source>
        <tissue evidence="14">Leaf</tissue>
    </source>
</reference>
<protein>
    <recommendedName>
        <fullName evidence="5 12">Pectinesterase</fullName>
        <ecNumber evidence="5 12">3.1.1.11</ecNumber>
    </recommendedName>
</protein>
<keyword evidence="9 12" id="KW-0961">Cell wall biogenesis/degradation</keyword>
<dbReference type="EC" id="3.1.1.11" evidence="5 12"/>
<evidence type="ECO:0000256" key="5">
    <source>
        <dbReference type="ARBA" id="ARBA00013229"/>
    </source>
</evidence>
<dbReference type="Gene3D" id="1.20.140.40">
    <property type="entry name" value="Invertase/pectin methylesterase inhibitor family protein"/>
    <property type="match status" value="1"/>
</dbReference>
<keyword evidence="12" id="KW-0964">Secreted</keyword>
<accession>A0AAF1AJD4</accession>
<evidence type="ECO:0000256" key="7">
    <source>
        <dbReference type="ARBA" id="ARBA00022801"/>
    </source>
</evidence>
<dbReference type="FunFam" id="2.160.20.10:FF:000001">
    <property type="entry name" value="Pectinesterase"/>
    <property type="match status" value="1"/>
</dbReference>
<keyword evidence="12" id="KW-0732">Signal</keyword>
<evidence type="ECO:0000256" key="3">
    <source>
        <dbReference type="ARBA" id="ARBA00006027"/>
    </source>
</evidence>
<comment type="similarity">
    <text evidence="3">In the N-terminal section; belongs to the PMEI family.</text>
</comment>
<proteinExistence type="inferred from homology"/>
<evidence type="ECO:0000256" key="6">
    <source>
        <dbReference type="ARBA" id="ARBA00022512"/>
    </source>
</evidence>
<evidence type="ECO:0000259" key="13">
    <source>
        <dbReference type="SMART" id="SM00856"/>
    </source>
</evidence>
<dbReference type="Pfam" id="PF04043">
    <property type="entry name" value="PMEI"/>
    <property type="match status" value="1"/>
</dbReference>
<comment type="subcellular location">
    <subcellularLocation>
        <location evidence="1 12">Secreted</location>
        <location evidence="1 12">Cell wall</location>
    </subcellularLocation>
</comment>
<comment type="similarity">
    <text evidence="4">In the C-terminal section; belongs to the pectinesterase family.</text>
</comment>
<evidence type="ECO:0000256" key="9">
    <source>
        <dbReference type="ARBA" id="ARBA00023316"/>
    </source>
</evidence>
<comment type="catalytic activity">
    <reaction evidence="10 12">
        <text>[(1-&gt;4)-alpha-D-galacturonosyl methyl ester](n) + n H2O = [(1-&gt;4)-alpha-D-galacturonosyl](n) + n methanol + n H(+)</text>
        <dbReference type="Rhea" id="RHEA:22380"/>
        <dbReference type="Rhea" id="RHEA-COMP:14570"/>
        <dbReference type="Rhea" id="RHEA-COMP:14573"/>
        <dbReference type="ChEBI" id="CHEBI:15377"/>
        <dbReference type="ChEBI" id="CHEBI:15378"/>
        <dbReference type="ChEBI" id="CHEBI:17790"/>
        <dbReference type="ChEBI" id="CHEBI:140522"/>
        <dbReference type="ChEBI" id="CHEBI:140523"/>
        <dbReference type="EC" id="3.1.1.11"/>
    </reaction>
</comment>
<dbReference type="SUPFAM" id="SSF51126">
    <property type="entry name" value="Pectin lyase-like"/>
    <property type="match status" value="1"/>
</dbReference>
<dbReference type="InterPro" id="IPR006501">
    <property type="entry name" value="Pectinesterase_inhib_dom"/>
</dbReference>
<keyword evidence="6 12" id="KW-0134">Cell wall</keyword>
<evidence type="ECO:0000256" key="2">
    <source>
        <dbReference type="ARBA" id="ARBA00005184"/>
    </source>
</evidence>
<evidence type="ECO:0000256" key="4">
    <source>
        <dbReference type="ARBA" id="ARBA00007786"/>
    </source>
</evidence>
<keyword evidence="8 12" id="KW-0063">Aspartyl esterase</keyword>
<dbReference type="SUPFAM" id="SSF101148">
    <property type="entry name" value="Plant invertase/pectin methylesterase inhibitor"/>
    <property type="match status" value="1"/>
</dbReference>
<gene>
    <name evidence="14" type="ORF">DCAR_0101453</name>
</gene>
<dbReference type="SMART" id="SM00856">
    <property type="entry name" value="PMEI"/>
    <property type="match status" value="1"/>
</dbReference>
<dbReference type="CDD" id="cd15798">
    <property type="entry name" value="PMEI-like_3"/>
    <property type="match status" value="1"/>
</dbReference>
<comment type="function">
    <text evidence="12">Acts in the modification of cell walls via demethylesterification of cell wall pectin.</text>
</comment>
<dbReference type="PANTHER" id="PTHR31707">
    <property type="entry name" value="PECTINESTERASE"/>
    <property type="match status" value="1"/>
</dbReference>
<name>A0AAF1AJD4_DAUCS</name>
<dbReference type="AlphaFoldDB" id="A0AAF1AJD4"/>
<dbReference type="EMBL" id="CP093343">
    <property type="protein sequence ID" value="WOG82290.1"/>
    <property type="molecule type" value="Genomic_DNA"/>
</dbReference>
<dbReference type="PROSITE" id="PS00503">
    <property type="entry name" value="PECTINESTERASE_2"/>
    <property type="match status" value="1"/>
</dbReference>
<dbReference type="InterPro" id="IPR000070">
    <property type="entry name" value="Pectinesterase_cat"/>
</dbReference>
<dbReference type="GO" id="GO:0004857">
    <property type="term" value="F:enzyme inhibitor activity"/>
    <property type="evidence" value="ECO:0007669"/>
    <property type="project" value="InterPro"/>
</dbReference>
<dbReference type="InterPro" id="IPR033131">
    <property type="entry name" value="Pectinesterase_Asp_AS"/>
</dbReference>
<feature type="chain" id="PRO_5041769280" description="Pectinesterase" evidence="12">
    <location>
        <begin position="21"/>
        <end position="507"/>
    </location>
</feature>
<evidence type="ECO:0000256" key="10">
    <source>
        <dbReference type="ARBA" id="ARBA00047928"/>
    </source>
</evidence>
<dbReference type="PROSITE" id="PS00800">
    <property type="entry name" value="PECTINESTERASE_1"/>
    <property type="match status" value="1"/>
</dbReference>
<dbReference type="Pfam" id="PF01095">
    <property type="entry name" value="Pectinesterase"/>
    <property type="match status" value="1"/>
</dbReference>
<keyword evidence="15" id="KW-1185">Reference proteome</keyword>
<keyword evidence="7 12" id="KW-0378">Hydrolase</keyword>
<evidence type="ECO:0000256" key="1">
    <source>
        <dbReference type="ARBA" id="ARBA00004191"/>
    </source>
</evidence>
<evidence type="ECO:0000256" key="8">
    <source>
        <dbReference type="ARBA" id="ARBA00023085"/>
    </source>
</evidence>
<feature type="active site" evidence="11">
    <location>
        <position position="344"/>
    </location>
</feature>
<dbReference type="NCBIfam" id="TIGR01614">
    <property type="entry name" value="PME_inhib"/>
    <property type="match status" value="1"/>
</dbReference>
<dbReference type="InterPro" id="IPR018040">
    <property type="entry name" value="Pectinesterase_Tyr_AS"/>
</dbReference>
<evidence type="ECO:0000256" key="12">
    <source>
        <dbReference type="RuleBase" id="RU000589"/>
    </source>
</evidence>
<reference evidence="14" key="2">
    <citation type="submission" date="2022-03" db="EMBL/GenBank/DDBJ databases">
        <title>Draft title - Genomic analysis of global carrot germplasm unveils the trajectory of domestication and the origin of high carotenoid orange carrot.</title>
        <authorList>
            <person name="Iorizzo M."/>
            <person name="Ellison S."/>
            <person name="Senalik D."/>
            <person name="Macko-Podgorni A."/>
            <person name="Grzebelus D."/>
            <person name="Bostan H."/>
            <person name="Rolling W."/>
            <person name="Curaba J."/>
            <person name="Simon P."/>
        </authorList>
    </citation>
    <scope>NUCLEOTIDE SEQUENCE</scope>
    <source>
        <tissue evidence="14">Leaf</tissue>
    </source>
</reference>
<feature type="domain" description="Pectinesterase inhibitor" evidence="13">
    <location>
        <begin position="20"/>
        <end position="147"/>
    </location>
</feature>
<dbReference type="GO" id="GO:0042545">
    <property type="term" value="P:cell wall modification"/>
    <property type="evidence" value="ECO:0007669"/>
    <property type="project" value="UniProtKB-UniRule"/>
</dbReference>
<sequence length="507" mass="56084">MNTSLLSTFLFIHFLAFVPASIISINQESTPFMIMERNLAISAALNEAVQVHHMLSSMDSSSLEVRTQSAWADCLELYEESIQKLNRSMFLTNTMQNNIHVQTLLSSALTDQETCKDGFIDFSLAATYSKLFPLNESSENLCKILGMNKAVMASQTSGLASEEKSEGWLLRNRGLPEWLSESDRRILQEAPPPPDLVVAQDGSGNYRTIGDAVATAAAAQKGGKRFVIYVKRGVYKEYPVIQVENLTLLGDGIEATIVTGNRSVADGATTSNSATFVAQGRGLIVRGMTFENTAGPENHQAVAVRSQSDFSVFYQCSFKGYQDTLYVQKGHQFYRDCDIYGTVDFIFGNAIAVLQNCKIFVRKPMTQQTNVITAQGRTCPDDPTGIVLHECFVTAAPDLKPVQGMFKTFLGRPWKEYSRTVVMKTSLDDLIDPSGWTPWNSSNFYLDTLYYGEFNNTGRGADTLHRVNWPGYHIITNVGEALKFTVGSFLNNIPWLGDTGVPFTPGL</sequence>
<dbReference type="GO" id="GO:0030599">
    <property type="term" value="F:pectinesterase activity"/>
    <property type="evidence" value="ECO:0007669"/>
    <property type="project" value="UniProtKB-UniRule"/>
</dbReference>
<dbReference type="Gene3D" id="2.160.20.10">
    <property type="entry name" value="Single-stranded right-handed beta-helix, Pectin lyase-like"/>
    <property type="match status" value="1"/>
</dbReference>
<evidence type="ECO:0000256" key="11">
    <source>
        <dbReference type="PROSITE-ProRule" id="PRU10040"/>
    </source>
</evidence>
<dbReference type="Proteomes" id="UP000077755">
    <property type="component" value="Chromosome 1"/>
</dbReference>
<dbReference type="InterPro" id="IPR035513">
    <property type="entry name" value="Invertase/methylesterase_inhib"/>
</dbReference>
<feature type="signal peptide" evidence="12">
    <location>
        <begin position="1"/>
        <end position="20"/>
    </location>
</feature>
<organism evidence="14 15">
    <name type="scientific">Daucus carota subsp. sativus</name>
    <name type="common">Carrot</name>
    <dbReference type="NCBI Taxonomy" id="79200"/>
    <lineage>
        <taxon>Eukaryota</taxon>
        <taxon>Viridiplantae</taxon>
        <taxon>Streptophyta</taxon>
        <taxon>Embryophyta</taxon>
        <taxon>Tracheophyta</taxon>
        <taxon>Spermatophyta</taxon>
        <taxon>Magnoliopsida</taxon>
        <taxon>eudicotyledons</taxon>
        <taxon>Gunneridae</taxon>
        <taxon>Pentapetalae</taxon>
        <taxon>asterids</taxon>
        <taxon>campanulids</taxon>
        <taxon>Apiales</taxon>
        <taxon>Apiaceae</taxon>
        <taxon>Apioideae</taxon>
        <taxon>Scandiceae</taxon>
        <taxon>Daucinae</taxon>
        <taxon>Daucus</taxon>
        <taxon>Daucus sect. Daucus</taxon>
    </lineage>
</organism>
<comment type="pathway">
    <text evidence="2 12">Glycan metabolism; pectin degradation; 2-dehydro-3-deoxy-D-gluconate from pectin: step 1/5.</text>
</comment>
<dbReference type="InterPro" id="IPR011050">
    <property type="entry name" value="Pectin_lyase_fold/virulence"/>
</dbReference>
<evidence type="ECO:0000313" key="14">
    <source>
        <dbReference type="EMBL" id="WOG82290.1"/>
    </source>
</evidence>
<evidence type="ECO:0000313" key="15">
    <source>
        <dbReference type="Proteomes" id="UP000077755"/>
    </source>
</evidence>
<dbReference type="GO" id="GO:0045490">
    <property type="term" value="P:pectin catabolic process"/>
    <property type="evidence" value="ECO:0007669"/>
    <property type="project" value="UniProtKB-UniRule"/>
</dbReference>
<dbReference type="InterPro" id="IPR012334">
    <property type="entry name" value="Pectin_lyas_fold"/>
</dbReference>